<evidence type="ECO:0000313" key="3">
    <source>
        <dbReference type="Proteomes" id="UP000828390"/>
    </source>
</evidence>
<dbReference type="AlphaFoldDB" id="A0A9D4K2B6"/>
<name>A0A9D4K2B6_DREPO</name>
<organism evidence="2 3">
    <name type="scientific">Dreissena polymorpha</name>
    <name type="common">Zebra mussel</name>
    <name type="synonym">Mytilus polymorpha</name>
    <dbReference type="NCBI Taxonomy" id="45954"/>
    <lineage>
        <taxon>Eukaryota</taxon>
        <taxon>Metazoa</taxon>
        <taxon>Spiralia</taxon>
        <taxon>Lophotrochozoa</taxon>
        <taxon>Mollusca</taxon>
        <taxon>Bivalvia</taxon>
        <taxon>Autobranchia</taxon>
        <taxon>Heteroconchia</taxon>
        <taxon>Euheterodonta</taxon>
        <taxon>Imparidentia</taxon>
        <taxon>Neoheterodontei</taxon>
        <taxon>Myida</taxon>
        <taxon>Dreissenoidea</taxon>
        <taxon>Dreissenidae</taxon>
        <taxon>Dreissena</taxon>
    </lineage>
</organism>
<proteinExistence type="predicted"/>
<dbReference type="Proteomes" id="UP000828390">
    <property type="component" value="Unassembled WGS sequence"/>
</dbReference>
<dbReference type="EMBL" id="JAIWYP010000005">
    <property type="protein sequence ID" value="KAH3829368.1"/>
    <property type="molecule type" value="Genomic_DNA"/>
</dbReference>
<comment type="caution">
    <text evidence="2">The sequence shown here is derived from an EMBL/GenBank/DDBJ whole genome shotgun (WGS) entry which is preliminary data.</text>
</comment>
<evidence type="ECO:0000313" key="2">
    <source>
        <dbReference type="EMBL" id="KAH3829368.1"/>
    </source>
</evidence>
<keyword evidence="3" id="KW-1185">Reference proteome</keyword>
<dbReference type="PANTHER" id="PTHR46579">
    <property type="entry name" value="F5/8 TYPE C DOMAIN-CONTAINING PROTEIN-RELATED"/>
    <property type="match status" value="1"/>
</dbReference>
<dbReference type="PANTHER" id="PTHR46579:SF1">
    <property type="entry name" value="F5_8 TYPE C DOMAIN-CONTAINING PROTEIN"/>
    <property type="match status" value="1"/>
</dbReference>
<dbReference type="InterPro" id="IPR004242">
    <property type="entry name" value="Transposase_21"/>
</dbReference>
<feature type="region of interest" description="Disordered" evidence="1">
    <location>
        <begin position="1"/>
        <end position="54"/>
    </location>
</feature>
<feature type="compositionally biased region" description="Low complexity" evidence="1">
    <location>
        <begin position="10"/>
        <end position="30"/>
    </location>
</feature>
<reference evidence="2" key="2">
    <citation type="submission" date="2020-11" db="EMBL/GenBank/DDBJ databases">
        <authorList>
            <person name="McCartney M.A."/>
            <person name="Auch B."/>
            <person name="Kono T."/>
            <person name="Mallez S."/>
            <person name="Becker A."/>
            <person name="Gohl D.M."/>
            <person name="Silverstein K.A.T."/>
            <person name="Koren S."/>
            <person name="Bechman K.B."/>
            <person name="Herman A."/>
            <person name="Abrahante J.E."/>
            <person name="Garbe J."/>
        </authorList>
    </citation>
    <scope>NUCLEOTIDE SEQUENCE</scope>
    <source>
        <strain evidence="2">Duluth1</strain>
        <tissue evidence="2">Whole animal</tissue>
    </source>
</reference>
<evidence type="ECO:0008006" key="4">
    <source>
        <dbReference type="Google" id="ProtNLM"/>
    </source>
</evidence>
<evidence type="ECO:0000256" key="1">
    <source>
        <dbReference type="SAM" id="MobiDB-lite"/>
    </source>
</evidence>
<protein>
    <recommendedName>
        <fullName evidence="4">Transposase domain-containing protein</fullName>
    </recommendedName>
</protein>
<gene>
    <name evidence="2" type="ORF">DPMN_131364</name>
</gene>
<reference evidence="2" key="1">
    <citation type="journal article" date="2019" name="bioRxiv">
        <title>The Genome of the Zebra Mussel, Dreissena polymorpha: A Resource for Invasive Species Research.</title>
        <authorList>
            <person name="McCartney M.A."/>
            <person name="Auch B."/>
            <person name="Kono T."/>
            <person name="Mallez S."/>
            <person name="Zhang Y."/>
            <person name="Obille A."/>
            <person name="Becker A."/>
            <person name="Abrahante J.E."/>
            <person name="Garbe J."/>
            <person name="Badalamenti J.P."/>
            <person name="Herman A."/>
            <person name="Mangelson H."/>
            <person name="Liachko I."/>
            <person name="Sullivan S."/>
            <person name="Sone E.D."/>
            <person name="Koren S."/>
            <person name="Silverstein K.A.T."/>
            <person name="Beckman K.B."/>
            <person name="Gohl D.M."/>
        </authorList>
    </citation>
    <scope>NUCLEOTIDE SEQUENCE</scope>
    <source>
        <strain evidence="2">Duluth1</strain>
        <tissue evidence="2">Whole animal</tissue>
    </source>
</reference>
<sequence length="798" mass="89834">MGPSEETSSDMDLSSDASSDQSDISSSESSESSDSETESAKSEANEQASQATKSAPLYVVQSSSGEMYSSDLSKYDHTLAVAAFISRHNLSDTATEHLIKLINLHIPNNSLLEKNSSKLKEKLGFDADYMKYYFFCNVCKSVFEDNDDQCSTPNCNGIKLSKRTQTYFSSGNVEIQLKEILNRKGILDSIQEVYDREMPLTITDVTDGSEYKKLCEDGGFLSNRNNISLTMFTDGIPLFKSSGVSLWPVYLLINEIPRHERFRKKNMVLWGMWQGLGKPNMTLFLKPLVSELNHLYSNGFQMNVGTEEINCKAQLIVGTMDLQARAAVLHMTQHNGEYACVYCMHPGKVVKSGKGHCRSFPYTKEPLLYRTAERIQADGKKAQKDRKKVNGFTGESVLNYLPNFSLDNNIVIDYMHGSLLGISKKFLSLWFDTKNVDKPYYIGGKIKEVDKMMKMVTPPYVIKRLPRKLSNTLQHWKASELRSWLLFYSLPVLNGILPETYLKHFSLIVEAIYILLGEGITNEDIERADHLLNVFVKTVDALYDSSVLGLNIHNLLHLCDCVRKWGPLWAWSCFSFESFNGEIKKTIHGTGSVCKQVFWALQSQKRVENISTLPVSDKVKTFVEDLHHGKSVTDNALSAVQCSVNKASALPDNFQFPDKVKLKLHNIVKSDSPSMFLRTNKIFRGGLSVYSKLCSKVRKRNSYTWAVTSTADDLEDGSILEIEYFLVHKRTMQVFAVGKKLKTVGGVLPGNAPHIQRVQYSSNEVTLMPVSTLQDVIISFELNGLKYASRFPNSVESD</sequence>
<accession>A0A9D4K2B6</accession>
<dbReference type="Pfam" id="PF02992">
    <property type="entry name" value="Transposase_21"/>
    <property type="match status" value="1"/>
</dbReference>